<keyword evidence="2" id="KW-0812">Transmembrane</keyword>
<dbReference type="InterPro" id="IPR050721">
    <property type="entry name" value="Trk_Ktr_HKT_K-transport"/>
</dbReference>
<evidence type="ECO:0000256" key="2">
    <source>
        <dbReference type="SAM" id="Phobius"/>
    </source>
</evidence>
<dbReference type="SUPFAM" id="SSF51735">
    <property type="entry name" value="NAD(P)-binding Rossmann-fold domains"/>
    <property type="match status" value="1"/>
</dbReference>
<dbReference type="PANTHER" id="PTHR43833">
    <property type="entry name" value="POTASSIUM CHANNEL PROTEIN 2-RELATED-RELATED"/>
    <property type="match status" value="1"/>
</dbReference>
<dbReference type="RefSeq" id="WP_145276346.1">
    <property type="nucleotide sequence ID" value="NZ_CP036272.1"/>
</dbReference>
<dbReference type="PROSITE" id="PS51202">
    <property type="entry name" value="RCK_C"/>
    <property type="match status" value="1"/>
</dbReference>
<dbReference type="PROSITE" id="PS51201">
    <property type="entry name" value="RCK_N"/>
    <property type="match status" value="1"/>
</dbReference>
<evidence type="ECO:0000313" key="5">
    <source>
        <dbReference type="EMBL" id="QDT61939.1"/>
    </source>
</evidence>
<feature type="domain" description="RCK C-terminal" evidence="4">
    <location>
        <begin position="249"/>
        <end position="334"/>
    </location>
</feature>
<dbReference type="Gene3D" id="1.10.287.70">
    <property type="match status" value="1"/>
</dbReference>
<dbReference type="EMBL" id="CP036272">
    <property type="protein sequence ID" value="QDT61939.1"/>
    <property type="molecule type" value="Genomic_DNA"/>
</dbReference>
<dbReference type="Gene3D" id="3.40.50.720">
    <property type="entry name" value="NAD(P)-binding Rossmann-like Domain"/>
    <property type="match status" value="1"/>
</dbReference>
<dbReference type="Proteomes" id="UP000315003">
    <property type="component" value="Chromosome"/>
</dbReference>
<dbReference type="PANTHER" id="PTHR43833:SF9">
    <property type="entry name" value="POTASSIUM CHANNEL PROTEIN YUGO-RELATED"/>
    <property type="match status" value="1"/>
</dbReference>
<dbReference type="InterPro" id="IPR003148">
    <property type="entry name" value="RCK_N"/>
</dbReference>
<dbReference type="GO" id="GO:0005886">
    <property type="term" value="C:plasma membrane"/>
    <property type="evidence" value="ECO:0007669"/>
    <property type="project" value="UniProtKB-SubCell"/>
</dbReference>
<dbReference type="SUPFAM" id="SSF81324">
    <property type="entry name" value="Voltage-gated potassium channels"/>
    <property type="match status" value="1"/>
</dbReference>
<dbReference type="InterPro" id="IPR036291">
    <property type="entry name" value="NAD(P)-bd_dom_sf"/>
</dbReference>
<evidence type="ECO:0000259" key="3">
    <source>
        <dbReference type="PROSITE" id="PS51201"/>
    </source>
</evidence>
<keyword evidence="2" id="KW-0472">Membrane</keyword>
<dbReference type="Pfam" id="PF07885">
    <property type="entry name" value="Ion_trans_2"/>
    <property type="match status" value="1"/>
</dbReference>
<dbReference type="GO" id="GO:0006813">
    <property type="term" value="P:potassium ion transport"/>
    <property type="evidence" value="ECO:0007669"/>
    <property type="project" value="InterPro"/>
</dbReference>
<dbReference type="OrthoDB" id="9785285at2"/>
<feature type="transmembrane region" description="Helical" evidence="2">
    <location>
        <begin position="63"/>
        <end position="88"/>
    </location>
</feature>
<accession>A0A517T0L9</accession>
<dbReference type="InterPro" id="IPR013099">
    <property type="entry name" value="K_chnl_dom"/>
</dbReference>
<proteinExistence type="predicted"/>
<comment type="subcellular location">
    <subcellularLocation>
        <location evidence="1">Cell membrane</location>
        <topology evidence="1">Multi-pass membrane protein</topology>
    </subcellularLocation>
</comment>
<feature type="transmembrane region" description="Helical" evidence="2">
    <location>
        <begin position="12"/>
        <end position="36"/>
    </location>
</feature>
<dbReference type="SUPFAM" id="SSF116726">
    <property type="entry name" value="TrkA C-terminal domain-like"/>
    <property type="match status" value="1"/>
</dbReference>
<keyword evidence="2" id="KW-1133">Transmembrane helix</keyword>
<evidence type="ECO:0000256" key="1">
    <source>
        <dbReference type="ARBA" id="ARBA00004651"/>
    </source>
</evidence>
<name>A0A517T0L9_9BACT</name>
<dbReference type="GO" id="GO:0008324">
    <property type="term" value="F:monoatomic cation transmembrane transporter activity"/>
    <property type="evidence" value="ECO:0007669"/>
    <property type="project" value="InterPro"/>
</dbReference>
<organism evidence="5 6">
    <name type="scientific">Stieleria bergensis</name>
    <dbReference type="NCBI Taxonomy" id="2528025"/>
    <lineage>
        <taxon>Bacteria</taxon>
        <taxon>Pseudomonadati</taxon>
        <taxon>Planctomycetota</taxon>
        <taxon>Planctomycetia</taxon>
        <taxon>Pirellulales</taxon>
        <taxon>Pirellulaceae</taxon>
        <taxon>Stieleria</taxon>
    </lineage>
</organism>
<dbReference type="Gene3D" id="3.30.70.1450">
    <property type="entry name" value="Regulator of K+ conductance, C-terminal domain"/>
    <property type="match status" value="1"/>
</dbReference>
<keyword evidence="5" id="KW-0813">Transport</keyword>
<reference evidence="5 6" key="1">
    <citation type="submission" date="2019-02" db="EMBL/GenBank/DDBJ databases">
        <title>Deep-cultivation of Planctomycetes and their phenomic and genomic characterization uncovers novel biology.</title>
        <authorList>
            <person name="Wiegand S."/>
            <person name="Jogler M."/>
            <person name="Boedeker C."/>
            <person name="Pinto D."/>
            <person name="Vollmers J."/>
            <person name="Rivas-Marin E."/>
            <person name="Kohn T."/>
            <person name="Peeters S.H."/>
            <person name="Heuer A."/>
            <person name="Rast P."/>
            <person name="Oberbeckmann S."/>
            <person name="Bunk B."/>
            <person name="Jeske O."/>
            <person name="Meyerdierks A."/>
            <person name="Storesund J.E."/>
            <person name="Kallscheuer N."/>
            <person name="Luecker S."/>
            <person name="Lage O.M."/>
            <person name="Pohl T."/>
            <person name="Merkel B.J."/>
            <person name="Hornburger P."/>
            <person name="Mueller R.-W."/>
            <person name="Bruemmer F."/>
            <person name="Labrenz M."/>
            <person name="Spormann A.M."/>
            <person name="Op den Camp H."/>
            <person name="Overmann J."/>
            <person name="Amann R."/>
            <person name="Jetten M.S.M."/>
            <person name="Mascher T."/>
            <person name="Medema M.H."/>
            <person name="Devos D.P."/>
            <person name="Kaster A.-K."/>
            <person name="Ovreas L."/>
            <person name="Rohde M."/>
            <person name="Galperin M.Y."/>
            <person name="Jogler C."/>
        </authorList>
    </citation>
    <scope>NUCLEOTIDE SEQUENCE [LARGE SCALE GENOMIC DNA]</scope>
    <source>
        <strain evidence="5 6">SV_7m_r</strain>
    </source>
</reference>
<keyword evidence="5" id="KW-0407">Ion channel</keyword>
<evidence type="ECO:0000259" key="4">
    <source>
        <dbReference type="PROSITE" id="PS51202"/>
    </source>
</evidence>
<keyword evidence="5" id="KW-0406">Ion transport</keyword>
<dbReference type="AlphaFoldDB" id="A0A517T0L9"/>
<gene>
    <name evidence="5" type="primary">kch_2</name>
    <name evidence="5" type="ORF">SV7mr_44800</name>
</gene>
<dbReference type="Pfam" id="PF02254">
    <property type="entry name" value="TrkA_N"/>
    <property type="match status" value="1"/>
</dbReference>
<dbReference type="InterPro" id="IPR036721">
    <property type="entry name" value="RCK_C_sf"/>
</dbReference>
<keyword evidence="6" id="KW-1185">Reference proteome</keyword>
<sequence length="339" mass="37635">MDIHPFVRIRRGAISLVAIAILSVLGFRVLAGYGWVESVWMMVITISTVGYAEQSDQGTLFQLFSILVILVGTTAAAYTFTGFVQLALQGELDREFGRRRMKKEIAKLKQHTIVCGFGGSGRILAQYLEKRNDNFLIIEQDPLAFQQAVEYGYTGILADANDDETLVKASVTDAKAIVIALGSDAANVFVTLSARNLCPNVRIVAQAEQESTAKKLWQAGANEVVMGHQMVAQYMSRLITRPVAARFFSSLNSPEFQDLMLDELIIPKGSALENQSIAQSRIRDQHQLLVVAIRDDEDRLHFNPPGHRKLQANETLVVMGNQDDVEAFQETYQLVEVNT</sequence>
<evidence type="ECO:0000313" key="6">
    <source>
        <dbReference type="Proteomes" id="UP000315003"/>
    </source>
</evidence>
<protein>
    <submittedName>
        <fullName evidence="5">Voltage-gated potassium channel Kch</fullName>
    </submittedName>
</protein>
<dbReference type="Pfam" id="PF02080">
    <property type="entry name" value="TrkA_C"/>
    <property type="match status" value="1"/>
</dbReference>
<feature type="domain" description="RCK N-terminal" evidence="3">
    <location>
        <begin position="109"/>
        <end position="226"/>
    </location>
</feature>
<dbReference type="InterPro" id="IPR006037">
    <property type="entry name" value="RCK_C"/>
</dbReference>